<dbReference type="RefSeq" id="WP_256191794.1">
    <property type="nucleotide sequence ID" value="NZ_CAJKKG010000005.1"/>
</dbReference>
<keyword evidence="3" id="KW-0813">Transport</keyword>
<dbReference type="Proteomes" id="UP001524473">
    <property type="component" value="Unassembled WGS sequence"/>
</dbReference>
<reference evidence="7 8" key="1">
    <citation type="submission" date="2022-06" db="EMBL/GenBank/DDBJ databases">
        <title>Isolation of gut microbiota from human fecal samples.</title>
        <authorList>
            <person name="Pamer E.G."/>
            <person name="Barat B."/>
            <person name="Waligurski E."/>
            <person name="Medina S."/>
            <person name="Paddock L."/>
            <person name="Mostad J."/>
        </authorList>
    </citation>
    <scope>NUCLEOTIDE SEQUENCE [LARGE SCALE GENOMIC DNA]</scope>
    <source>
        <strain evidence="7 8">DFI.9.73</strain>
    </source>
</reference>
<dbReference type="InterPro" id="IPR008254">
    <property type="entry name" value="Flavodoxin/NO_synth"/>
</dbReference>
<keyword evidence="4" id="KW-0249">Electron transport</keyword>
<dbReference type="PANTHER" id="PTHR32145">
    <property type="entry name" value="DIFLAVIN FLAVOPROTEIN A 2-RELATED"/>
    <property type="match status" value="1"/>
</dbReference>
<comment type="caution">
    <text evidence="7">The sequence shown here is derived from an EMBL/GenBank/DDBJ whole genome shotgun (WGS) entry which is preliminary data.</text>
</comment>
<proteinExistence type="inferred from homology"/>
<dbReference type="Gene3D" id="3.60.15.10">
    <property type="entry name" value="Ribonuclease Z/Hydroxyacylglutathione hydrolase-like"/>
    <property type="match status" value="1"/>
</dbReference>
<evidence type="ECO:0000259" key="6">
    <source>
        <dbReference type="PROSITE" id="PS50902"/>
    </source>
</evidence>
<name>A0ABT1RYZ9_9FIRM</name>
<accession>A0ABT1RYZ9</accession>
<feature type="domain" description="Flavodoxin-like" evidence="6">
    <location>
        <begin position="252"/>
        <end position="389"/>
    </location>
</feature>
<comment type="cofactor">
    <cofactor evidence="1">
        <name>Fe cation</name>
        <dbReference type="ChEBI" id="CHEBI:24875"/>
    </cofactor>
</comment>
<keyword evidence="5" id="KW-0408">Iron</keyword>
<gene>
    <name evidence="7" type="ORF">NE695_08245</name>
</gene>
<dbReference type="PIRSF" id="PIRSF005243">
    <property type="entry name" value="ROO"/>
    <property type="match status" value="1"/>
</dbReference>
<dbReference type="InterPro" id="IPR045761">
    <property type="entry name" value="ODP_dom"/>
</dbReference>
<dbReference type="Pfam" id="PF00258">
    <property type="entry name" value="Flavodoxin_1"/>
    <property type="match status" value="1"/>
</dbReference>
<protein>
    <submittedName>
        <fullName evidence="7">FprA family A-type flavoprotein</fullName>
    </submittedName>
</protein>
<keyword evidence="8" id="KW-1185">Reference proteome</keyword>
<evidence type="ECO:0000256" key="3">
    <source>
        <dbReference type="ARBA" id="ARBA00022448"/>
    </source>
</evidence>
<organism evidence="7 8">
    <name type="scientific">Neglectibacter timonensis</name>
    <dbReference type="NCBI Taxonomy" id="1776382"/>
    <lineage>
        <taxon>Bacteria</taxon>
        <taxon>Bacillati</taxon>
        <taxon>Bacillota</taxon>
        <taxon>Clostridia</taxon>
        <taxon>Eubacteriales</taxon>
        <taxon>Oscillospiraceae</taxon>
        <taxon>Neglectibacter</taxon>
    </lineage>
</organism>
<dbReference type="InterPro" id="IPR001279">
    <property type="entry name" value="Metallo-B-lactamas"/>
</dbReference>
<dbReference type="PANTHER" id="PTHR32145:SF11">
    <property type="entry name" value="DIFLAVIN FLAVOPROTEIN A 2-RELATED"/>
    <property type="match status" value="1"/>
</dbReference>
<dbReference type="PROSITE" id="PS50902">
    <property type="entry name" value="FLAVODOXIN_LIKE"/>
    <property type="match status" value="1"/>
</dbReference>
<evidence type="ECO:0000256" key="4">
    <source>
        <dbReference type="ARBA" id="ARBA00022982"/>
    </source>
</evidence>
<dbReference type="EMBL" id="JANFZH010000016">
    <property type="protein sequence ID" value="MCQ4839904.1"/>
    <property type="molecule type" value="Genomic_DNA"/>
</dbReference>
<evidence type="ECO:0000313" key="7">
    <source>
        <dbReference type="EMBL" id="MCQ4839904.1"/>
    </source>
</evidence>
<dbReference type="Gene3D" id="3.40.50.360">
    <property type="match status" value="1"/>
</dbReference>
<dbReference type="InterPro" id="IPR051285">
    <property type="entry name" value="NADH_oxidoreductase_modular"/>
</dbReference>
<evidence type="ECO:0000256" key="1">
    <source>
        <dbReference type="ARBA" id="ARBA00001962"/>
    </source>
</evidence>
<dbReference type="InterPro" id="IPR016440">
    <property type="entry name" value="Rubredoxin-O_OxRdtase"/>
</dbReference>
<dbReference type="SMART" id="SM00849">
    <property type="entry name" value="Lactamase_B"/>
    <property type="match status" value="1"/>
</dbReference>
<comment type="similarity">
    <text evidence="2">In the N-terminal section; belongs to the zinc metallo-hydrolase group 3 family.</text>
</comment>
<evidence type="ECO:0000256" key="2">
    <source>
        <dbReference type="ARBA" id="ARBA00007121"/>
    </source>
</evidence>
<dbReference type="SUPFAM" id="SSF56281">
    <property type="entry name" value="Metallo-hydrolase/oxidoreductase"/>
    <property type="match status" value="1"/>
</dbReference>
<dbReference type="SUPFAM" id="SSF52218">
    <property type="entry name" value="Flavoproteins"/>
    <property type="match status" value="1"/>
</dbReference>
<dbReference type="Pfam" id="PF19583">
    <property type="entry name" value="ODP"/>
    <property type="match status" value="1"/>
</dbReference>
<sequence length="395" mass="44391">MELKKGITWCGILDRDLRVFDIIMETEFGTTYNSYVVKGSEKTALIETAKEKFFDEYLQKVQAVTDVQKIDYLVVDHTEPDHAGSAAKLLELNPEIEVVGTVSAVNFLGQIMNKPFKSRTVKEGDSISLGDKTLQFLIQPNLHWPDTMYTYIPEDKTLFSCDSFGAHYCCEGIFRSRVEDEAGYLRAAKYYFDNILGPFKPFMNKALDRVEKMDVEMICTGHGPVLDTGLKEFFSTYREWSRTDNPNQNKTVILAYVSAYGYTKDMAEKIAEGIRSEGVDARLYNLVEDGCEKLPQELLFADGILLGSPTILGDALKPIYDLASTMLPTIHGGKKAAAFGSYGWTGEAVPNLTQRLQQLKMKVSEGLRLRFKPSEAEQEQCRAFGIEFAKTVLGK</sequence>
<dbReference type="InterPro" id="IPR036866">
    <property type="entry name" value="RibonucZ/Hydroxyglut_hydro"/>
</dbReference>
<dbReference type="CDD" id="cd07709">
    <property type="entry name" value="flavodiiron_proteins_MBL-fold"/>
    <property type="match status" value="1"/>
</dbReference>
<evidence type="ECO:0000256" key="5">
    <source>
        <dbReference type="ARBA" id="ARBA00023004"/>
    </source>
</evidence>
<evidence type="ECO:0000313" key="8">
    <source>
        <dbReference type="Proteomes" id="UP001524473"/>
    </source>
</evidence>
<dbReference type="InterPro" id="IPR029039">
    <property type="entry name" value="Flavoprotein-like_sf"/>
</dbReference>